<dbReference type="PROSITE" id="PS51462">
    <property type="entry name" value="NUDIX"/>
    <property type="match status" value="1"/>
</dbReference>
<evidence type="ECO:0000259" key="3">
    <source>
        <dbReference type="PROSITE" id="PS51462"/>
    </source>
</evidence>
<dbReference type="GO" id="GO:0016787">
    <property type="term" value="F:hydrolase activity"/>
    <property type="evidence" value="ECO:0007669"/>
    <property type="project" value="UniProtKB-KW"/>
</dbReference>
<dbReference type="InterPro" id="IPR020476">
    <property type="entry name" value="Nudix_hydrolase"/>
</dbReference>
<organism evidence="4 5">
    <name type="scientific">Polyangium jinanense</name>
    <dbReference type="NCBI Taxonomy" id="2829994"/>
    <lineage>
        <taxon>Bacteria</taxon>
        <taxon>Pseudomonadati</taxon>
        <taxon>Myxococcota</taxon>
        <taxon>Polyangia</taxon>
        <taxon>Polyangiales</taxon>
        <taxon>Polyangiaceae</taxon>
        <taxon>Polyangium</taxon>
    </lineage>
</organism>
<dbReference type="InterPro" id="IPR000086">
    <property type="entry name" value="NUDIX_hydrolase_dom"/>
</dbReference>
<dbReference type="Proteomes" id="UP001151081">
    <property type="component" value="Unassembled WGS sequence"/>
</dbReference>
<name>A0A9X3WX49_9BACT</name>
<evidence type="ECO:0000256" key="2">
    <source>
        <dbReference type="RuleBase" id="RU003476"/>
    </source>
</evidence>
<dbReference type="EMBL" id="JAGTJJ010000001">
    <property type="protein sequence ID" value="MDC3979727.1"/>
    <property type="molecule type" value="Genomic_DNA"/>
</dbReference>
<evidence type="ECO:0000313" key="4">
    <source>
        <dbReference type="EMBL" id="MDC3979727.1"/>
    </source>
</evidence>
<comment type="similarity">
    <text evidence="2">Belongs to the Nudix hydrolase family.</text>
</comment>
<dbReference type="RefSeq" id="WP_272417834.1">
    <property type="nucleotide sequence ID" value="NZ_JAGTJK010000002.1"/>
</dbReference>
<dbReference type="CDD" id="cd04673">
    <property type="entry name" value="NUDIX_ADPRase"/>
    <property type="match status" value="1"/>
</dbReference>
<feature type="domain" description="Nudix hydrolase" evidence="3">
    <location>
        <begin position="14"/>
        <end position="143"/>
    </location>
</feature>
<dbReference type="InterPro" id="IPR015797">
    <property type="entry name" value="NUDIX_hydrolase-like_dom_sf"/>
</dbReference>
<dbReference type="PRINTS" id="PR00502">
    <property type="entry name" value="NUDIXFAMILY"/>
</dbReference>
<dbReference type="PANTHER" id="PTHR43736">
    <property type="entry name" value="ADP-RIBOSE PYROPHOSPHATASE"/>
    <property type="match status" value="1"/>
</dbReference>
<comment type="caution">
    <text evidence="4">The sequence shown here is derived from an EMBL/GenBank/DDBJ whole genome shotgun (WGS) entry which is preliminary data.</text>
</comment>
<keyword evidence="1 2" id="KW-0378">Hydrolase</keyword>
<dbReference type="AlphaFoldDB" id="A0A9X3WX49"/>
<proteinExistence type="inferred from homology"/>
<dbReference type="Gene3D" id="3.90.79.10">
    <property type="entry name" value="Nucleoside Triphosphate Pyrophosphohydrolase"/>
    <property type="match status" value="1"/>
</dbReference>
<keyword evidence="5" id="KW-1185">Reference proteome</keyword>
<reference evidence="4 5" key="1">
    <citation type="submission" date="2021-04" db="EMBL/GenBank/DDBJ databases">
        <title>Genome analysis of Polyangium sp.</title>
        <authorList>
            <person name="Li Y."/>
            <person name="Wang J."/>
        </authorList>
    </citation>
    <scope>NUCLEOTIDE SEQUENCE [LARGE SCALE GENOMIC DNA]</scope>
    <source>
        <strain evidence="4 5">SDU14</strain>
    </source>
</reference>
<dbReference type="PROSITE" id="PS00893">
    <property type="entry name" value="NUDIX_BOX"/>
    <property type="match status" value="1"/>
</dbReference>
<dbReference type="InterPro" id="IPR020084">
    <property type="entry name" value="NUDIX_hydrolase_CS"/>
</dbReference>
<accession>A0A9X3WX49</accession>
<dbReference type="Pfam" id="PF00293">
    <property type="entry name" value="NUDIX"/>
    <property type="match status" value="1"/>
</dbReference>
<dbReference type="PANTHER" id="PTHR43736:SF1">
    <property type="entry name" value="DIHYDRONEOPTERIN TRIPHOSPHATE DIPHOSPHATASE"/>
    <property type="match status" value="1"/>
</dbReference>
<protein>
    <submittedName>
        <fullName evidence="4">NUDIX domain-containing protein</fullName>
    </submittedName>
</protein>
<evidence type="ECO:0000256" key="1">
    <source>
        <dbReference type="ARBA" id="ARBA00022801"/>
    </source>
</evidence>
<gene>
    <name evidence="4" type="ORF">KEG57_04395</name>
</gene>
<dbReference type="SUPFAM" id="SSF55811">
    <property type="entry name" value="Nudix"/>
    <property type="match status" value="1"/>
</dbReference>
<evidence type="ECO:0000313" key="5">
    <source>
        <dbReference type="Proteomes" id="UP001151081"/>
    </source>
</evidence>
<sequence length="145" mass="15521">MKVPGAPSRFVEGAPRLAVGAAVIDRGEDEPRILLVRRAHPPMAGTWSLPGGRVEPGERLEVAVAREVLEESGLIVKVGPLVEVVEVVDPPYHYVILDYACLRTGGDLQAGDDASEAILARVDDLGRLGVTEAVRRVVTRALVLQ</sequence>